<reference evidence="2" key="1">
    <citation type="submission" date="2017-09" db="EMBL/GenBank/DDBJ databases">
        <authorList>
            <person name="Varghese N."/>
            <person name="Submissions S."/>
        </authorList>
    </citation>
    <scope>NUCLEOTIDE SEQUENCE [LARGE SCALE GENOMIC DNA]</scope>
    <source>
        <strain evidence="2">CGMCC 1.12803</strain>
    </source>
</reference>
<dbReference type="PROSITE" id="PS51257">
    <property type="entry name" value="PROKAR_LIPOPROTEIN"/>
    <property type="match status" value="1"/>
</dbReference>
<gene>
    <name evidence="1" type="ORF">SAMN06297358_1472</name>
</gene>
<dbReference type="RefSeq" id="WP_097130424.1">
    <property type="nucleotide sequence ID" value="NZ_OCMT01000002.1"/>
</dbReference>
<proteinExistence type="predicted"/>
<organism evidence="1 2">
    <name type="scientific">Pedobacter xixiisoli</name>
    <dbReference type="NCBI Taxonomy" id="1476464"/>
    <lineage>
        <taxon>Bacteria</taxon>
        <taxon>Pseudomonadati</taxon>
        <taxon>Bacteroidota</taxon>
        <taxon>Sphingobacteriia</taxon>
        <taxon>Sphingobacteriales</taxon>
        <taxon>Sphingobacteriaceae</taxon>
        <taxon>Pedobacter</taxon>
    </lineage>
</organism>
<dbReference type="OrthoDB" id="773270at2"/>
<accession>A0A285ZX62</accession>
<keyword evidence="2" id="KW-1185">Reference proteome</keyword>
<name>A0A285ZX62_9SPHI</name>
<dbReference type="AlphaFoldDB" id="A0A285ZX62"/>
<evidence type="ECO:0000313" key="1">
    <source>
        <dbReference type="EMBL" id="SOD14235.1"/>
    </source>
</evidence>
<evidence type="ECO:0000313" key="2">
    <source>
        <dbReference type="Proteomes" id="UP000219281"/>
    </source>
</evidence>
<dbReference type="Proteomes" id="UP000219281">
    <property type="component" value="Unassembled WGS sequence"/>
</dbReference>
<sequence>MKNIFKMLAIILVIIGFASCKKKDPKPEIFDITKYSIVGKFSSGNPYIITIDADDKATLTAYGFSTGKYTFIDGVFKFNFSNGEVIGSFTIENGAIKSYAGPAIINTYDLVKIPATNQLEGKTFKGIWQNLAYTTEFKFTASQVTETTNNQSSVVNYTLINNLAVKKQNGAYHTLLVIIDNKLEGAHYNQGYAWGTFMRQ</sequence>
<dbReference type="EMBL" id="OCMT01000002">
    <property type="protein sequence ID" value="SOD14235.1"/>
    <property type="molecule type" value="Genomic_DNA"/>
</dbReference>
<protein>
    <submittedName>
        <fullName evidence="1">Uncharacterized protein</fullName>
    </submittedName>
</protein>